<dbReference type="KEGG" id="smai:EXU30_00035"/>
<gene>
    <name evidence="1" type="ORF">EXU30_00035</name>
</gene>
<dbReference type="Proteomes" id="UP000291106">
    <property type="component" value="Chromosome"/>
</dbReference>
<keyword evidence="2" id="KW-1185">Reference proteome</keyword>
<organism evidence="1 2">
    <name type="scientific">Shewanella maritima</name>
    <dbReference type="NCBI Taxonomy" id="2520507"/>
    <lineage>
        <taxon>Bacteria</taxon>
        <taxon>Pseudomonadati</taxon>
        <taxon>Pseudomonadota</taxon>
        <taxon>Gammaproteobacteria</taxon>
        <taxon>Alteromonadales</taxon>
        <taxon>Shewanellaceae</taxon>
        <taxon>Shewanella</taxon>
    </lineage>
</organism>
<sequence length="102" mass="11403">MTATTQTTPEPGTQTSTETNLTLMAKYQKLLTGFQKLDEIPTYRPDLKAAEAGKLTQEAITLTGELVKLVDAQEQRLNHIDQVADKLFAWLDGQEGWEHEEA</sequence>
<dbReference type="RefSeq" id="WP_130597266.1">
    <property type="nucleotide sequence ID" value="NZ_CP036200.1"/>
</dbReference>
<dbReference type="AlphaFoldDB" id="A0A411PCL6"/>
<accession>A0A411PCL6</accession>
<name>A0A411PCL6_9GAMM</name>
<dbReference type="OrthoDB" id="9957642at2"/>
<evidence type="ECO:0000313" key="1">
    <source>
        <dbReference type="EMBL" id="QBF81258.1"/>
    </source>
</evidence>
<dbReference type="EMBL" id="CP036200">
    <property type="protein sequence ID" value="QBF81258.1"/>
    <property type="molecule type" value="Genomic_DNA"/>
</dbReference>
<evidence type="ECO:0000313" key="2">
    <source>
        <dbReference type="Proteomes" id="UP000291106"/>
    </source>
</evidence>
<reference evidence="1 2" key="1">
    <citation type="submission" date="2019-02" db="EMBL/GenBank/DDBJ databases">
        <title>Shewanella sp. D4-2 isolated from Dokdo Island.</title>
        <authorList>
            <person name="Baek K."/>
        </authorList>
    </citation>
    <scope>NUCLEOTIDE SEQUENCE [LARGE SCALE GENOMIC DNA]</scope>
    <source>
        <strain evidence="1 2">D4-2</strain>
    </source>
</reference>
<proteinExistence type="predicted"/>
<protein>
    <submittedName>
        <fullName evidence="1">Uncharacterized protein</fullName>
    </submittedName>
</protein>